<evidence type="ECO:0000313" key="2">
    <source>
        <dbReference type="EMBL" id="MBK1817770.1"/>
    </source>
</evidence>
<keyword evidence="3" id="KW-1185">Reference proteome</keyword>
<evidence type="ECO:0000313" key="3">
    <source>
        <dbReference type="Proteomes" id="UP000600139"/>
    </source>
</evidence>
<dbReference type="Proteomes" id="UP000600139">
    <property type="component" value="Unassembled WGS sequence"/>
</dbReference>
<reference evidence="2" key="1">
    <citation type="submission" date="2021-01" db="EMBL/GenBank/DDBJ databases">
        <title>Modified the classification status of verrucomicrobia.</title>
        <authorList>
            <person name="Feng X."/>
        </authorList>
    </citation>
    <scope>NUCLEOTIDE SEQUENCE</scope>
    <source>
        <strain evidence="2">JCM 18052</strain>
    </source>
</reference>
<gene>
    <name evidence="2" type="ORF">JIN84_19275</name>
</gene>
<comment type="caution">
    <text evidence="2">The sequence shown here is derived from an EMBL/GenBank/DDBJ whole genome shotgun (WGS) entry which is preliminary data.</text>
</comment>
<accession>A0A934R958</accession>
<proteinExistence type="predicted"/>
<evidence type="ECO:0000256" key="1">
    <source>
        <dbReference type="SAM" id="MobiDB-lite"/>
    </source>
</evidence>
<feature type="region of interest" description="Disordered" evidence="1">
    <location>
        <begin position="1"/>
        <end position="24"/>
    </location>
</feature>
<organism evidence="2 3">
    <name type="scientific">Luteolibacter yonseiensis</name>
    <dbReference type="NCBI Taxonomy" id="1144680"/>
    <lineage>
        <taxon>Bacteria</taxon>
        <taxon>Pseudomonadati</taxon>
        <taxon>Verrucomicrobiota</taxon>
        <taxon>Verrucomicrobiia</taxon>
        <taxon>Verrucomicrobiales</taxon>
        <taxon>Verrucomicrobiaceae</taxon>
        <taxon>Luteolibacter</taxon>
    </lineage>
</organism>
<protein>
    <submittedName>
        <fullName evidence="2">Uncharacterized protein</fullName>
    </submittedName>
</protein>
<dbReference type="RefSeq" id="WP_200352700.1">
    <property type="nucleotide sequence ID" value="NZ_BAABHZ010000001.1"/>
</dbReference>
<dbReference type="AlphaFoldDB" id="A0A934R958"/>
<dbReference type="EMBL" id="JAENIK010000012">
    <property type="protein sequence ID" value="MBK1817770.1"/>
    <property type="molecule type" value="Genomic_DNA"/>
</dbReference>
<name>A0A934R958_9BACT</name>
<sequence length="372" mass="41162">MESPTPAPLETTRKTSPRASPPRPVWTTDDFIKLARDRARIMGQPGYNPLAETLADWTDSEIIAALDACLTDPDVVLGAGSAEFLDGNLLDEWMRRDFDSALAWFEKLESRSAKSRLAVTLGNRWPADKADQGLAFLQANRELFPLSLGDSILNKAFEAAARRGPAAMEKMLKILRENEIDTPGGSWRFPPDFDFATLSRSTEIKAIWGNSDSKAFLEQWVAQNSDQAFDWILGYPGADSLPLLFKCSQDCKWLGSKFETLDAGQRAEFMDDLKSSNTIPPALVAGFIEGIGDPIALQGAYEMLAQNILRGNVEDQMRVLEEIGDTAIRISLLKNVPPAETDGAGEPLLRQKLIDWKASPEQIESIVSRYKP</sequence>